<feature type="binding site" evidence="10">
    <location>
        <begin position="8"/>
        <end position="13"/>
    </location>
    <ligand>
        <name>substrate</name>
    </ligand>
</feature>
<dbReference type="HAMAP" id="MF_01405">
    <property type="entry name" value="Non_canon_purine_NTPase"/>
    <property type="match status" value="1"/>
</dbReference>
<comment type="catalytic activity">
    <reaction evidence="8 10">
        <text>dITP + H2O = dIMP + diphosphate + H(+)</text>
        <dbReference type="Rhea" id="RHEA:28342"/>
        <dbReference type="ChEBI" id="CHEBI:15377"/>
        <dbReference type="ChEBI" id="CHEBI:15378"/>
        <dbReference type="ChEBI" id="CHEBI:33019"/>
        <dbReference type="ChEBI" id="CHEBI:61194"/>
        <dbReference type="ChEBI" id="CHEBI:61382"/>
        <dbReference type="EC" id="3.6.1.66"/>
    </reaction>
</comment>
<evidence type="ECO:0000256" key="6">
    <source>
        <dbReference type="ARBA" id="ARBA00022842"/>
    </source>
</evidence>
<sequence>MINILIATGNTHKFQEIKSIMGNFAGRNIIFLDKSFQVDVIENGKTYKENAKIKVEGYVKFLNENPELDSEMSLDYIAGEDSGLEVECLGGAPGLFTARYAGENASDIENINKLLDTMRAKKDCVENRRAKFVCLACLYDIKRRSFRYFEGELKGSISNKISGTKGFGYDPVFFVPEFNKTVAQVDSSEKNKISHRAIAFKQVAEAIKER</sequence>
<evidence type="ECO:0000313" key="12">
    <source>
        <dbReference type="EMBL" id="RZD15210.1"/>
    </source>
</evidence>
<evidence type="ECO:0000313" key="13">
    <source>
        <dbReference type="Proteomes" id="UP000320813"/>
    </source>
</evidence>
<dbReference type="InterPro" id="IPR020922">
    <property type="entry name" value="dITP/XTP_pyrophosphatase"/>
</dbReference>
<evidence type="ECO:0000256" key="10">
    <source>
        <dbReference type="HAMAP-Rule" id="MF_01405"/>
    </source>
</evidence>
<dbReference type="AlphaFoldDB" id="A0A519BD67"/>
<evidence type="ECO:0000256" key="2">
    <source>
        <dbReference type="ARBA" id="ARBA00011738"/>
    </source>
</evidence>
<keyword evidence="7 10" id="KW-0546">Nucleotide metabolism</keyword>
<dbReference type="NCBIfam" id="TIGR00042">
    <property type="entry name" value="RdgB/HAM1 family non-canonical purine NTP pyrophosphatase"/>
    <property type="match status" value="1"/>
</dbReference>
<feature type="binding site" evidence="10">
    <location>
        <position position="81"/>
    </location>
    <ligand>
        <name>Mg(2+)</name>
        <dbReference type="ChEBI" id="CHEBI:18420"/>
    </ligand>
</feature>
<dbReference type="GO" id="GO:0035870">
    <property type="term" value="F:dITP diphosphatase activity"/>
    <property type="evidence" value="ECO:0007669"/>
    <property type="project" value="UniProtKB-UniRule"/>
</dbReference>
<evidence type="ECO:0000256" key="3">
    <source>
        <dbReference type="ARBA" id="ARBA00022723"/>
    </source>
</evidence>
<dbReference type="Gene3D" id="3.90.950.10">
    <property type="match status" value="1"/>
</dbReference>
<dbReference type="PANTHER" id="PTHR11067:SF9">
    <property type="entry name" value="INOSINE TRIPHOSPHATE PYROPHOSPHATASE"/>
    <property type="match status" value="1"/>
</dbReference>
<dbReference type="PANTHER" id="PTHR11067">
    <property type="entry name" value="INOSINE TRIPHOSPHATE PYROPHOSPHATASE/HAM1 PROTEIN"/>
    <property type="match status" value="1"/>
</dbReference>
<name>A0A519BD67_9DELT</name>
<dbReference type="GO" id="GO:0009146">
    <property type="term" value="P:purine nucleoside triphosphate catabolic process"/>
    <property type="evidence" value="ECO:0007669"/>
    <property type="project" value="UniProtKB-UniRule"/>
</dbReference>
<dbReference type="GO" id="GO:0017111">
    <property type="term" value="F:ribonucleoside triphosphate phosphatase activity"/>
    <property type="evidence" value="ECO:0007669"/>
    <property type="project" value="InterPro"/>
</dbReference>
<dbReference type="EC" id="3.6.1.66" evidence="10"/>
<keyword evidence="3 10" id="KW-0479">Metal-binding</keyword>
<dbReference type="SUPFAM" id="SSF52972">
    <property type="entry name" value="ITPase-like"/>
    <property type="match status" value="1"/>
</dbReference>
<proteinExistence type="inferred from homology"/>
<keyword evidence="6 10" id="KW-0460">Magnesium</keyword>
<dbReference type="GO" id="GO:0046872">
    <property type="term" value="F:metal ion binding"/>
    <property type="evidence" value="ECO:0007669"/>
    <property type="project" value="UniProtKB-KW"/>
</dbReference>
<dbReference type="GO" id="GO:0000166">
    <property type="term" value="F:nucleotide binding"/>
    <property type="evidence" value="ECO:0007669"/>
    <property type="project" value="UniProtKB-KW"/>
</dbReference>
<dbReference type="GO" id="GO:0036220">
    <property type="term" value="F:ITP diphosphatase activity"/>
    <property type="evidence" value="ECO:0007669"/>
    <property type="project" value="UniProtKB-UniRule"/>
</dbReference>
<evidence type="ECO:0000256" key="1">
    <source>
        <dbReference type="ARBA" id="ARBA00008023"/>
    </source>
</evidence>
<feature type="active site" description="Proton acceptor" evidence="10">
    <location>
        <position position="81"/>
    </location>
</feature>
<dbReference type="InterPro" id="IPR029001">
    <property type="entry name" value="ITPase-like_fam"/>
</dbReference>
<dbReference type="GO" id="GO:0036222">
    <property type="term" value="F:XTP diphosphatase activity"/>
    <property type="evidence" value="ECO:0007669"/>
    <property type="project" value="UniProtKB-UniRule"/>
</dbReference>
<organism evidence="12 13">
    <name type="scientific">Candidatus Acidulodesulfobacterium ferriphilum</name>
    <dbReference type="NCBI Taxonomy" id="2597223"/>
    <lineage>
        <taxon>Bacteria</taxon>
        <taxon>Deltaproteobacteria</taxon>
        <taxon>Candidatus Acidulodesulfobacterales</taxon>
        <taxon>Candidatus Acidulodesulfobacterium</taxon>
    </lineage>
</organism>
<feature type="binding site" evidence="10">
    <location>
        <position position="190"/>
    </location>
    <ligand>
        <name>substrate</name>
    </ligand>
</feature>
<accession>A0A519BD67</accession>
<comment type="subunit">
    <text evidence="2 10">Homodimer.</text>
</comment>
<evidence type="ECO:0000256" key="5">
    <source>
        <dbReference type="ARBA" id="ARBA00022801"/>
    </source>
</evidence>
<feature type="binding site" evidence="10">
    <location>
        <position position="82"/>
    </location>
    <ligand>
        <name>substrate</name>
    </ligand>
</feature>
<evidence type="ECO:0000256" key="7">
    <source>
        <dbReference type="ARBA" id="ARBA00023080"/>
    </source>
</evidence>
<evidence type="ECO:0000256" key="4">
    <source>
        <dbReference type="ARBA" id="ARBA00022741"/>
    </source>
</evidence>
<dbReference type="FunFam" id="3.90.950.10:FF:000001">
    <property type="entry name" value="dITP/XTP pyrophosphatase"/>
    <property type="match status" value="1"/>
</dbReference>
<reference evidence="12 13" key="1">
    <citation type="submission" date="2019-01" db="EMBL/GenBank/DDBJ databases">
        <title>Insights into ecological role of a new deltaproteobacterial order Candidatus Sinidesulfobacterales (Sva0485) by metagenomics and metatranscriptomics.</title>
        <authorList>
            <person name="Tan S."/>
            <person name="Liu J."/>
            <person name="Fang Y."/>
            <person name="Hedlund B.P."/>
            <person name="Lian Z.H."/>
            <person name="Huang L.Y."/>
            <person name="Li J.T."/>
            <person name="Huang L.N."/>
            <person name="Li W.J."/>
            <person name="Jiang H.C."/>
            <person name="Dong H.L."/>
            <person name="Shu W.S."/>
        </authorList>
    </citation>
    <scope>NUCLEOTIDE SEQUENCE [LARGE SCALE GENOMIC DNA]</scope>
    <source>
        <strain evidence="12">AP3</strain>
    </source>
</reference>
<comment type="function">
    <text evidence="10">Pyrophosphatase that catalyzes the hydrolysis of nucleoside triphosphates to their monophosphate derivatives, with a high preference for the non-canonical purine nucleotides XTP (xanthosine triphosphate), dITP (deoxyinosine triphosphate) and ITP. Seems to function as a house-cleaning enzyme that removes non-canonical purine nucleotides from the nucleotide pool, thus preventing their incorporation into DNA/RNA and avoiding chromosomal lesions.</text>
</comment>
<comment type="caution">
    <text evidence="10">Lacks conserved residue(s) required for the propagation of feature annotation.</text>
</comment>
<comment type="similarity">
    <text evidence="1 10 11">Belongs to the HAM1 NTPase family.</text>
</comment>
<keyword evidence="4 10" id="KW-0547">Nucleotide-binding</keyword>
<dbReference type="Pfam" id="PF01725">
    <property type="entry name" value="Ham1p_like"/>
    <property type="match status" value="1"/>
</dbReference>
<dbReference type="Proteomes" id="UP000320813">
    <property type="component" value="Unassembled WGS sequence"/>
</dbReference>
<dbReference type="EMBL" id="SGBD01000001">
    <property type="protein sequence ID" value="RZD15210.1"/>
    <property type="molecule type" value="Genomic_DNA"/>
</dbReference>
<dbReference type="GO" id="GO:0009117">
    <property type="term" value="P:nucleotide metabolic process"/>
    <property type="evidence" value="ECO:0007669"/>
    <property type="project" value="UniProtKB-KW"/>
</dbReference>
<comment type="caution">
    <text evidence="12">The sequence shown here is derived from an EMBL/GenBank/DDBJ whole genome shotgun (WGS) entry which is preliminary data.</text>
</comment>
<protein>
    <recommendedName>
        <fullName evidence="10">dITP/XTP pyrophosphatase</fullName>
        <ecNumber evidence="10">3.6.1.66</ecNumber>
    </recommendedName>
    <alternativeName>
        <fullName evidence="10">Non-canonical purine NTP pyrophosphatase</fullName>
    </alternativeName>
    <alternativeName>
        <fullName evidence="10">Non-standard purine NTP pyrophosphatase</fullName>
    </alternativeName>
    <alternativeName>
        <fullName evidence="10">Nucleoside-triphosphate diphosphatase</fullName>
    </alternativeName>
    <alternativeName>
        <fullName evidence="10">Nucleoside-triphosphate pyrophosphatase</fullName>
        <shortName evidence="10">NTPase</shortName>
    </alternativeName>
</protein>
<dbReference type="CDD" id="cd00515">
    <property type="entry name" value="HAM1"/>
    <property type="match status" value="1"/>
</dbReference>
<dbReference type="InterPro" id="IPR002637">
    <property type="entry name" value="RdgB/HAM1"/>
</dbReference>
<evidence type="ECO:0000256" key="8">
    <source>
        <dbReference type="ARBA" id="ARBA00051875"/>
    </source>
</evidence>
<evidence type="ECO:0000256" key="11">
    <source>
        <dbReference type="RuleBase" id="RU003781"/>
    </source>
</evidence>
<keyword evidence="5 10" id="KW-0378">Hydrolase</keyword>
<evidence type="ECO:0000256" key="9">
    <source>
        <dbReference type="ARBA" id="ARBA00052017"/>
    </source>
</evidence>
<comment type="catalytic activity">
    <reaction evidence="10">
        <text>ITP + H2O = IMP + diphosphate + H(+)</text>
        <dbReference type="Rhea" id="RHEA:29399"/>
        <dbReference type="ChEBI" id="CHEBI:15377"/>
        <dbReference type="ChEBI" id="CHEBI:15378"/>
        <dbReference type="ChEBI" id="CHEBI:33019"/>
        <dbReference type="ChEBI" id="CHEBI:58053"/>
        <dbReference type="ChEBI" id="CHEBI:61402"/>
        <dbReference type="EC" id="3.6.1.66"/>
    </reaction>
</comment>
<comment type="cofactor">
    <cofactor evidence="10">
        <name>Mg(2+)</name>
        <dbReference type="ChEBI" id="CHEBI:18420"/>
    </cofactor>
    <text evidence="10">Binds 1 Mg(2+) ion per subunit.</text>
</comment>
<dbReference type="GO" id="GO:0005829">
    <property type="term" value="C:cytosol"/>
    <property type="evidence" value="ECO:0007669"/>
    <property type="project" value="TreeGrafter"/>
</dbReference>
<feature type="binding site" evidence="10">
    <location>
        <begin position="195"/>
        <end position="196"/>
    </location>
    <ligand>
        <name>substrate</name>
    </ligand>
</feature>
<gene>
    <name evidence="12" type="primary">rdgB</name>
    <name evidence="12" type="ORF">EVJ47_02780</name>
</gene>
<comment type="catalytic activity">
    <reaction evidence="9 10">
        <text>XTP + H2O = XMP + diphosphate + H(+)</text>
        <dbReference type="Rhea" id="RHEA:28610"/>
        <dbReference type="ChEBI" id="CHEBI:15377"/>
        <dbReference type="ChEBI" id="CHEBI:15378"/>
        <dbReference type="ChEBI" id="CHEBI:33019"/>
        <dbReference type="ChEBI" id="CHEBI:57464"/>
        <dbReference type="ChEBI" id="CHEBI:61314"/>
        <dbReference type="EC" id="3.6.1.66"/>
    </reaction>
</comment>
<feature type="binding site" evidence="10">
    <location>
        <begin position="167"/>
        <end position="170"/>
    </location>
    <ligand>
        <name>substrate</name>
    </ligand>
</feature>